<gene>
    <name evidence="2" type="ORF">FNK824_LOCUS31956</name>
</gene>
<organism evidence="2 3">
    <name type="scientific">Rotaria sordida</name>
    <dbReference type="NCBI Taxonomy" id="392033"/>
    <lineage>
        <taxon>Eukaryota</taxon>
        <taxon>Metazoa</taxon>
        <taxon>Spiralia</taxon>
        <taxon>Gnathifera</taxon>
        <taxon>Rotifera</taxon>
        <taxon>Eurotatoria</taxon>
        <taxon>Bdelloidea</taxon>
        <taxon>Philodinida</taxon>
        <taxon>Philodinidae</taxon>
        <taxon>Rotaria</taxon>
    </lineage>
</organism>
<feature type="region of interest" description="Disordered" evidence="1">
    <location>
        <begin position="1"/>
        <end position="23"/>
    </location>
</feature>
<evidence type="ECO:0000313" key="2">
    <source>
        <dbReference type="EMBL" id="CAF4113255.1"/>
    </source>
</evidence>
<comment type="caution">
    <text evidence="2">The sequence shown here is derived from an EMBL/GenBank/DDBJ whole genome shotgun (WGS) entry which is preliminary data.</text>
</comment>
<dbReference type="EMBL" id="CAJOBE010010639">
    <property type="protein sequence ID" value="CAF4113255.1"/>
    <property type="molecule type" value="Genomic_DNA"/>
</dbReference>
<feature type="compositionally biased region" description="Polar residues" evidence="1">
    <location>
        <begin position="243"/>
        <end position="260"/>
    </location>
</feature>
<accession>A0A819VRB6</accession>
<dbReference type="AlphaFoldDB" id="A0A819VRB6"/>
<feature type="compositionally biased region" description="Pro residues" evidence="1">
    <location>
        <begin position="265"/>
        <end position="278"/>
    </location>
</feature>
<name>A0A819VRB6_9BILA</name>
<sequence>MGEAPTAADVPSTPSSLSSSSSSSLFSLELAQEMISKGKKMTAPGTRSLAAPGTCSLAALSDSDDEGDDMGFGCFDDIPTASYSAPRKMRALEKESLRLQPESDDDDDDNMFDIFGDYVPAASCPASGSVPTPPPLPPSLVFSVRPSTSKQESSPTSVQLPKPEMLILPSATISHLTAKVQTASFSSQRLPAPQSLRPPPPRPQLMHHSPAVRGRGGMSRPLPPPRDAAKTSIAFSEMPPPAVNQSLQQDFSLPQSTPHWETSAAPPPPPPPPPPPLPTTTATTSSFLLNNFDQAFVGGSSVSNQSSESADRLKRDELLDDISSCIAPSSLSIASPKKSYPTASLKMKAASDEPRIIRGGCMRSSTAATQSAISTSKLHSHELLVYLD</sequence>
<feature type="region of interest" description="Disordered" evidence="1">
    <location>
        <begin position="94"/>
        <end position="163"/>
    </location>
</feature>
<feature type="compositionally biased region" description="Polar residues" evidence="1">
    <location>
        <begin position="148"/>
        <end position="159"/>
    </location>
</feature>
<proteinExistence type="predicted"/>
<dbReference type="Proteomes" id="UP000663874">
    <property type="component" value="Unassembled WGS sequence"/>
</dbReference>
<evidence type="ECO:0000256" key="1">
    <source>
        <dbReference type="SAM" id="MobiDB-lite"/>
    </source>
</evidence>
<feature type="region of interest" description="Disordered" evidence="1">
    <location>
        <begin position="179"/>
        <end position="285"/>
    </location>
</feature>
<evidence type="ECO:0000313" key="3">
    <source>
        <dbReference type="Proteomes" id="UP000663874"/>
    </source>
</evidence>
<protein>
    <submittedName>
        <fullName evidence="2">Uncharacterized protein</fullName>
    </submittedName>
</protein>
<reference evidence="2" key="1">
    <citation type="submission" date="2021-02" db="EMBL/GenBank/DDBJ databases">
        <authorList>
            <person name="Nowell W R."/>
        </authorList>
    </citation>
    <scope>NUCLEOTIDE SEQUENCE</scope>
</reference>
<feature type="compositionally biased region" description="Acidic residues" evidence="1">
    <location>
        <begin position="102"/>
        <end position="111"/>
    </location>
</feature>
<feature type="region of interest" description="Disordered" evidence="1">
    <location>
        <begin position="57"/>
        <end position="76"/>
    </location>
</feature>